<dbReference type="Gramene" id="mRNA:HanXRQr2_Chr08g0326451">
    <property type="protein sequence ID" value="mRNA:HanXRQr2_Chr08g0326451"/>
    <property type="gene ID" value="HanXRQr2_Chr08g0326451"/>
</dbReference>
<proteinExistence type="predicted"/>
<sequence>MVDHMVGKLGTQLLGGQKQRISTARALIRQPTMLLLDEATSSLDSHSEMAVQKALTQIIIVHLIATICMFMLRAKRKKILMLLQH</sequence>
<gene>
    <name evidence="3" type="ORF">HanXRQr2_Chr08g0326451</name>
</gene>
<dbReference type="Pfam" id="PF00005">
    <property type="entry name" value="ABC_tran"/>
    <property type="match status" value="1"/>
</dbReference>
<keyword evidence="4" id="KW-1185">Reference proteome</keyword>
<dbReference type="PANTHER" id="PTHR24221:SF503">
    <property type="entry name" value="MITOCHONDRIAL POTASSIUM CHANNEL ATP-BINDING SUBUNIT"/>
    <property type="match status" value="1"/>
</dbReference>
<dbReference type="GO" id="GO:0016887">
    <property type="term" value="F:ATP hydrolysis activity"/>
    <property type="evidence" value="ECO:0007669"/>
    <property type="project" value="InterPro"/>
</dbReference>
<dbReference type="AlphaFoldDB" id="A0A9K3ICC9"/>
<keyword evidence="1" id="KW-1133">Transmembrane helix</keyword>
<evidence type="ECO:0000259" key="2">
    <source>
        <dbReference type="Pfam" id="PF00005"/>
    </source>
</evidence>
<feature type="domain" description="ABC transporter" evidence="2">
    <location>
        <begin position="5"/>
        <end position="41"/>
    </location>
</feature>
<dbReference type="EMBL" id="MNCJ02000323">
    <property type="protein sequence ID" value="KAF5794291.1"/>
    <property type="molecule type" value="Genomic_DNA"/>
</dbReference>
<comment type="caution">
    <text evidence="3">The sequence shown here is derived from an EMBL/GenBank/DDBJ whole genome shotgun (WGS) entry which is preliminary data.</text>
</comment>
<dbReference type="SUPFAM" id="SSF52540">
    <property type="entry name" value="P-loop containing nucleoside triphosphate hydrolases"/>
    <property type="match status" value="1"/>
</dbReference>
<organism evidence="3 4">
    <name type="scientific">Helianthus annuus</name>
    <name type="common">Common sunflower</name>
    <dbReference type="NCBI Taxonomy" id="4232"/>
    <lineage>
        <taxon>Eukaryota</taxon>
        <taxon>Viridiplantae</taxon>
        <taxon>Streptophyta</taxon>
        <taxon>Embryophyta</taxon>
        <taxon>Tracheophyta</taxon>
        <taxon>Spermatophyta</taxon>
        <taxon>Magnoliopsida</taxon>
        <taxon>eudicotyledons</taxon>
        <taxon>Gunneridae</taxon>
        <taxon>Pentapetalae</taxon>
        <taxon>asterids</taxon>
        <taxon>campanulids</taxon>
        <taxon>Asterales</taxon>
        <taxon>Asteraceae</taxon>
        <taxon>Asteroideae</taxon>
        <taxon>Heliantheae alliance</taxon>
        <taxon>Heliantheae</taxon>
        <taxon>Helianthus</taxon>
    </lineage>
</organism>
<dbReference type="InterPro" id="IPR039421">
    <property type="entry name" value="Type_1_exporter"/>
</dbReference>
<protein>
    <submittedName>
        <fullName evidence="3">ABC-type xenobiotic transporter</fullName>
    </submittedName>
</protein>
<reference evidence="3" key="2">
    <citation type="submission" date="2020-06" db="EMBL/GenBank/DDBJ databases">
        <title>Helianthus annuus Genome sequencing and assembly Release 2.</title>
        <authorList>
            <person name="Gouzy J."/>
            <person name="Langlade N."/>
            <person name="Munos S."/>
        </authorList>
    </citation>
    <scope>NUCLEOTIDE SEQUENCE</scope>
    <source>
        <tissue evidence="3">Leaves</tissue>
    </source>
</reference>
<dbReference type="InterPro" id="IPR003439">
    <property type="entry name" value="ABC_transporter-like_ATP-bd"/>
</dbReference>
<evidence type="ECO:0000313" key="3">
    <source>
        <dbReference type="EMBL" id="KAF5794291.1"/>
    </source>
</evidence>
<keyword evidence="1" id="KW-0812">Transmembrane</keyword>
<feature type="transmembrane region" description="Helical" evidence="1">
    <location>
        <begin position="54"/>
        <end position="72"/>
    </location>
</feature>
<reference evidence="3" key="1">
    <citation type="journal article" date="2017" name="Nature">
        <title>The sunflower genome provides insights into oil metabolism, flowering and Asterid evolution.</title>
        <authorList>
            <person name="Badouin H."/>
            <person name="Gouzy J."/>
            <person name="Grassa C.J."/>
            <person name="Murat F."/>
            <person name="Staton S.E."/>
            <person name="Cottret L."/>
            <person name="Lelandais-Briere C."/>
            <person name="Owens G.L."/>
            <person name="Carrere S."/>
            <person name="Mayjonade B."/>
            <person name="Legrand L."/>
            <person name="Gill N."/>
            <person name="Kane N.C."/>
            <person name="Bowers J.E."/>
            <person name="Hubner S."/>
            <person name="Bellec A."/>
            <person name="Berard A."/>
            <person name="Berges H."/>
            <person name="Blanchet N."/>
            <person name="Boniface M.C."/>
            <person name="Brunel D."/>
            <person name="Catrice O."/>
            <person name="Chaidir N."/>
            <person name="Claudel C."/>
            <person name="Donnadieu C."/>
            <person name="Faraut T."/>
            <person name="Fievet G."/>
            <person name="Helmstetter N."/>
            <person name="King M."/>
            <person name="Knapp S.J."/>
            <person name="Lai Z."/>
            <person name="Le Paslier M.C."/>
            <person name="Lippi Y."/>
            <person name="Lorenzon L."/>
            <person name="Mandel J.R."/>
            <person name="Marage G."/>
            <person name="Marchand G."/>
            <person name="Marquand E."/>
            <person name="Bret-Mestries E."/>
            <person name="Morien E."/>
            <person name="Nambeesan S."/>
            <person name="Nguyen T."/>
            <person name="Pegot-Espagnet P."/>
            <person name="Pouilly N."/>
            <person name="Raftis F."/>
            <person name="Sallet E."/>
            <person name="Schiex T."/>
            <person name="Thomas J."/>
            <person name="Vandecasteele C."/>
            <person name="Vares D."/>
            <person name="Vear F."/>
            <person name="Vautrin S."/>
            <person name="Crespi M."/>
            <person name="Mangin B."/>
            <person name="Burke J.M."/>
            <person name="Salse J."/>
            <person name="Munos S."/>
            <person name="Vincourt P."/>
            <person name="Rieseberg L.H."/>
            <person name="Langlade N.B."/>
        </authorList>
    </citation>
    <scope>NUCLEOTIDE SEQUENCE</scope>
    <source>
        <tissue evidence="3">Leaves</tissue>
    </source>
</reference>
<dbReference type="GO" id="GO:0005524">
    <property type="term" value="F:ATP binding"/>
    <property type="evidence" value="ECO:0007669"/>
    <property type="project" value="InterPro"/>
</dbReference>
<dbReference type="Gene3D" id="3.40.50.300">
    <property type="entry name" value="P-loop containing nucleotide triphosphate hydrolases"/>
    <property type="match status" value="1"/>
</dbReference>
<dbReference type="InterPro" id="IPR027417">
    <property type="entry name" value="P-loop_NTPase"/>
</dbReference>
<name>A0A9K3ICC9_HELAN</name>
<accession>A0A9K3ICC9</accession>
<dbReference type="PANTHER" id="PTHR24221">
    <property type="entry name" value="ATP-BINDING CASSETTE SUB-FAMILY B"/>
    <property type="match status" value="1"/>
</dbReference>
<evidence type="ECO:0000313" key="4">
    <source>
        <dbReference type="Proteomes" id="UP000215914"/>
    </source>
</evidence>
<evidence type="ECO:0000256" key="1">
    <source>
        <dbReference type="SAM" id="Phobius"/>
    </source>
</evidence>
<keyword evidence="1" id="KW-0472">Membrane</keyword>
<dbReference type="Proteomes" id="UP000215914">
    <property type="component" value="Unassembled WGS sequence"/>
</dbReference>